<feature type="compositionally biased region" description="Basic and acidic residues" evidence="1">
    <location>
        <begin position="10"/>
        <end position="34"/>
    </location>
</feature>
<dbReference type="OMA" id="CKEICEN"/>
<dbReference type="HOGENOM" id="CLU_028410_0_0_1"/>
<dbReference type="SUPFAM" id="SSF57903">
    <property type="entry name" value="FYVE/PHD zinc finger"/>
    <property type="match status" value="1"/>
</dbReference>
<dbReference type="RefSeq" id="XP_003005349.1">
    <property type="nucleotide sequence ID" value="XM_003005303.1"/>
</dbReference>
<dbReference type="InterPro" id="IPR001025">
    <property type="entry name" value="BAH_dom"/>
</dbReference>
<dbReference type="OrthoDB" id="10259622at2759"/>
<protein>
    <recommendedName>
        <fullName evidence="2">BAH domain-containing protein</fullName>
    </recommendedName>
</protein>
<keyword evidence="4" id="KW-1185">Reference proteome</keyword>
<feature type="compositionally biased region" description="Low complexity" evidence="1">
    <location>
        <begin position="392"/>
        <end position="407"/>
    </location>
</feature>
<sequence>MSASPRKRSRAEPAEDTKAECPFEVKYESEDIKTKAPKAAKRRKQAQQLGGAGGAIPRTTRSQGSALAFTPSGSFKNDENMDLRYWVEPRDKWMAMTRYNSFVLNSAKYFSEGFIYISNGMSSPTNNQVKVDENGVRQRMPNEWVGRILEIRAADEHHVYARIYWMYWPEELPVQTKDDGKFVARAGRQPYHGVNELIASNHMDVINVVSVTAEAKVKQWFEENDDEIQDGLYWRQALDVRTLSLSSVHRTCKCKQPANPDKTLVACSQPNCSTWLHDECLKHDALMRTFAVLGTDQPYIAPPPPPPPAAAENGETDDSKPDQETGRPLSPPDNGVEVQQSIDAKPGVSPEAAAVGKERLSTPRDSAPRRRRRRRPGGHRRWAPSRRRPGLAAQDQGAQARQGQRGQAIRDLRANVTGGVQVWTEPLVCLVCHTTIS</sequence>
<dbReference type="EMBL" id="DS985218">
    <property type="protein sequence ID" value="EEY18846.1"/>
    <property type="molecule type" value="Genomic_DNA"/>
</dbReference>
<dbReference type="STRING" id="526221.C9SIS3"/>
<feature type="region of interest" description="Disordered" evidence="1">
    <location>
        <begin position="296"/>
        <end position="407"/>
    </location>
</feature>
<feature type="domain" description="BAH" evidence="2">
    <location>
        <begin position="121"/>
        <end position="249"/>
    </location>
</feature>
<evidence type="ECO:0000313" key="3">
    <source>
        <dbReference type="EMBL" id="EEY18846.1"/>
    </source>
</evidence>
<feature type="compositionally biased region" description="Basic residues" evidence="1">
    <location>
        <begin position="35"/>
        <end position="45"/>
    </location>
</feature>
<dbReference type="PROSITE" id="PS51038">
    <property type="entry name" value="BAH"/>
    <property type="match status" value="1"/>
</dbReference>
<dbReference type="AlphaFoldDB" id="C9SIS3"/>
<feature type="region of interest" description="Disordered" evidence="1">
    <location>
        <begin position="1"/>
        <end position="73"/>
    </location>
</feature>
<dbReference type="GeneID" id="9536766"/>
<name>C9SIS3_VERA1</name>
<dbReference type="PANTHER" id="PTHR46364">
    <property type="entry name" value="OS08G0421900 PROTEIN"/>
    <property type="match status" value="1"/>
</dbReference>
<organism evidence="4">
    <name type="scientific">Verticillium alfalfae (strain VaMs.102 / ATCC MYA-4576 / FGSC 10136)</name>
    <name type="common">Verticillium wilt of alfalfa</name>
    <name type="synonym">Verticillium albo-atrum</name>
    <dbReference type="NCBI Taxonomy" id="526221"/>
    <lineage>
        <taxon>Eukaryota</taxon>
        <taxon>Fungi</taxon>
        <taxon>Dikarya</taxon>
        <taxon>Ascomycota</taxon>
        <taxon>Pezizomycotina</taxon>
        <taxon>Sordariomycetes</taxon>
        <taxon>Hypocreomycetidae</taxon>
        <taxon>Glomerellales</taxon>
        <taxon>Plectosphaerellaceae</taxon>
        <taxon>Verticillium</taxon>
    </lineage>
</organism>
<dbReference type="GO" id="GO:0003682">
    <property type="term" value="F:chromatin binding"/>
    <property type="evidence" value="ECO:0007669"/>
    <property type="project" value="InterPro"/>
</dbReference>
<dbReference type="eggNOG" id="ENOG502S1KY">
    <property type="taxonomic scope" value="Eukaryota"/>
</dbReference>
<evidence type="ECO:0000313" key="4">
    <source>
        <dbReference type="Proteomes" id="UP000008698"/>
    </source>
</evidence>
<dbReference type="CDD" id="cd04370">
    <property type="entry name" value="BAH"/>
    <property type="match status" value="1"/>
</dbReference>
<dbReference type="Gene3D" id="2.30.30.490">
    <property type="match status" value="1"/>
</dbReference>
<dbReference type="Proteomes" id="UP000008698">
    <property type="component" value="Unassembled WGS sequence"/>
</dbReference>
<dbReference type="InterPro" id="IPR011011">
    <property type="entry name" value="Znf_FYVE_PHD"/>
</dbReference>
<gene>
    <name evidence="3" type="ORF">VDBG_04955</name>
</gene>
<evidence type="ECO:0000259" key="2">
    <source>
        <dbReference type="PROSITE" id="PS51038"/>
    </source>
</evidence>
<reference evidence="4" key="1">
    <citation type="journal article" date="2011" name="PLoS Pathog.">
        <title>Comparative genomics yields insights into niche adaptation of plant vascular wilt pathogens.</title>
        <authorList>
            <person name="Klosterman S.J."/>
            <person name="Subbarao K.V."/>
            <person name="Kang S."/>
            <person name="Veronese P."/>
            <person name="Gold S.E."/>
            <person name="Thomma B.P.H.J."/>
            <person name="Chen Z."/>
            <person name="Henrissat B."/>
            <person name="Lee Y.-H."/>
            <person name="Park J."/>
            <person name="Garcia-Pedrajas M.D."/>
            <person name="Barbara D.J."/>
            <person name="Anchieta A."/>
            <person name="de Jonge R."/>
            <person name="Santhanam P."/>
            <person name="Maruthachalam K."/>
            <person name="Atallah Z."/>
            <person name="Amyotte S.G."/>
            <person name="Paz Z."/>
            <person name="Inderbitzin P."/>
            <person name="Hayes R.J."/>
            <person name="Heiman D.I."/>
            <person name="Young S."/>
            <person name="Zeng Q."/>
            <person name="Engels R."/>
            <person name="Galagan J."/>
            <person name="Cuomo C.A."/>
            <person name="Dobinson K.F."/>
            <person name="Ma L.-J."/>
        </authorList>
    </citation>
    <scope>NUCLEOTIDE SEQUENCE [LARGE SCALE GENOMIC DNA]</scope>
    <source>
        <strain evidence="4">VaMs.102 / ATCC MYA-4576 / FGSC 10136</strain>
    </source>
</reference>
<proteinExistence type="predicted"/>
<dbReference type="InterPro" id="IPR043151">
    <property type="entry name" value="BAH_sf"/>
</dbReference>
<dbReference type="KEGG" id="val:VDBG_04955"/>
<feature type="compositionally biased region" description="Basic residues" evidence="1">
    <location>
        <begin position="369"/>
        <end position="389"/>
    </location>
</feature>
<feature type="compositionally biased region" description="Pro residues" evidence="1">
    <location>
        <begin position="300"/>
        <end position="309"/>
    </location>
</feature>
<accession>C9SIS3</accession>
<feature type="compositionally biased region" description="Basic and acidic residues" evidence="1">
    <location>
        <begin position="356"/>
        <end position="368"/>
    </location>
</feature>
<feature type="compositionally biased region" description="Polar residues" evidence="1">
    <location>
        <begin position="59"/>
        <end position="73"/>
    </location>
</feature>
<evidence type="ECO:0000256" key="1">
    <source>
        <dbReference type="SAM" id="MobiDB-lite"/>
    </source>
</evidence>